<keyword evidence="10" id="KW-0408">Iron</keyword>
<evidence type="ECO:0000256" key="16">
    <source>
        <dbReference type="SAM" id="MobiDB-lite"/>
    </source>
</evidence>
<gene>
    <name evidence="18" type="primary">sfh5</name>
    <name evidence="18" type="ORF">NW768_001795</name>
</gene>
<keyword evidence="4 15" id="KW-0813">Transport</keyword>
<keyword evidence="5 15" id="KW-0963">Cytoplasm</keyword>
<dbReference type="InterPro" id="IPR036273">
    <property type="entry name" value="CRAL/TRIO_N_dom_sf"/>
</dbReference>
<dbReference type="CDD" id="cd00170">
    <property type="entry name" value="SEC14"/>
    <property type="match status" value="1"/>
</dbReference>
<keyword evidence="11 15" id="KW-0445">Lipid transport</keyword>
<evidence type="ECO:0000256" key="13">
    <source>
        <dbReference type="ARBA" id="ARBA00024146"/>
    </source>
</evidence>
<dbReference type="PROSITE" id="PS50191">
    <property type="entry name" value="CRAL_TRIO"/>
    <property type="match status" value="1"/>
</dbReference>
<evidence type="ECO:0000256" key="5">
    <source>
        <dbReference type="ARBA" id="ARBA00022490"/>
    </source>
</evidence>
<protein>
    <recommendedName>
        <fullName evidence="15">Phosphatidylinositol transfer protein SFH5</fullName>
        <shortName evidence="15">PITP SFH5</shortName>
    </recommendedName>
</protein>
<comment type="subcellular location">
    <subcellularLocation>
        <location evidence="15">Cytoplasm</location>
    </subcellularLocation>
    <subcellularLocation>
        <location evidence="2 15">Endoplasmic reticulum membrane</location>
        <topology evidence="2 15">Peripheral membrane protein</topology>
    </subcellularLocation>
    <subcellularLocation>
        <location evidence="15">Microsome membrane</location>
        <topology evidence="15">Peripheral membrane protein</topology>
    </subcellularLocation>
</comment>
<dbReference type="InterPro" id="IPR036865">
    <property type="entry name" value="CRAL-TRIO_dom_sf"/>
</dbReference>
<evidence type="ECO:0000256" key="12">
    <source>
        <dbReference type="ARBA" id="ARBA00023136"/>
    </source>
</evidence>
<dbReference type="Pfam" id="PF00650">
    <property type="entry name" value="CRAL_TRIO"/>
    <property type="match status" value="1"/>
</dbReference>
<dbReference type="EMBL" id="JAOQBH010000002">
    <property type="protein sequence ID" value="KAJ4140434.1"/>
    <property type="molecule type" value="Genomic_DNA"/>
</dbReference>
<reference evidence="18" key="1">
    <citation type="submission" date="2022-09" db="EMBL/GenBank/DDBJ databases">
        <title>Fusarium specimens isolated from Avocado Roots.</title>
        <authorList>
            <person name="Stajich J."/>
            <person name="Roper C."/>
            <person name="Heimlech-Rivalta G."/>
        </authorList>
    </citation>
    <scope>NUCLEOTIDE SEQUENCE</scope>
    <source>
        <strain evidence="18">CF00095</strain>
    </source>
</reference>
<evidence type="ECO:0000256" key="6">
    <source>
        <dbReference type="ARBA" id="ARBA00022617"/>
    </source>
</evidence>
<evidence type="ECO:0000256" key="7">
    <source>
        <dbReference type="ARBA" id="ARBA00022723"/>
    </source>
</evidence>
<feature type="compositionally biased region" description="Low complexity" evidence="16">
    <location>
        <begin position="10"/>
        <end position="36"/>
    </location>
</feature>
<comment type="cofactor">
    <cofactor evidence="1">
        <name>heme b</name>
        <dbReference type="ChEBI" id="CHEBI:60344"/>
    </cofactor>
</comment>
<keyword evidence="19" id="KW-1185">Reference proteome</keyword>
<dbReference type="InterPro" id="IPR042938">
    <property type="entry name" value="Sfh5"/>
</dbReference>
<accession>A0ABQ8RS60</accession>
<feature type="compositionally biased region" description="Basic and acidic residues" evidence="16">
    <location>
        <begin position="398"/>
        <end position="419"/>
    </location>
</feature>
<comment type="caution">
    <text evidence="18">The sequence shown here is derived from an EMBL/GenBank/DDBJ whole genome shotgun (WGS) entry which is preliminary data.</text>
</comment>
<comment type="catalytic activity">
    <reaction evidence="13">
        <text>a 1,2-diacyl-sn-glycero-3-phospho-(1D-myo-inositol)(in) = a 1,2-diacyl-sn-glycero-3-phospho-(1D-myo-inositol)(out)</text>
        <dbReference type="Rhea" id="RHEA:38691"/>
        <dbReference type="ChEBI" id="CHEBI:57880"/>
    </reaction>
    <physiologicalReaction direction="left-to-right" evidence="13">
        <dbReference type="Rhea" id="RHEA:38692"/>
    </physiologicalReaction>
</comment>
<evidence type="ECO:0000256" key="14">
    <source>
        <dbReference type="ARBA" id="ARBA00024180"/>
    </source>
</evidence>
<dbReference type="SUPFAM" id="SSF52087">
    <property type="entry name" value="CRAL/TRIO domain"/>
    <property type="match status" value="1"/>
</dbReference>
<organism evidence="18 19">
    <name type="scientific">Fusarium equiseti</name>
    <name type="common">Fusarium scirpi</name>
    <dbReference type="NCBI Taxonomy" id="61235"/>
    <lineage>
        <taxon>Eukaryota</taxon>
        <taxon>Fungi</taxon>
        <taxon>Dikarya</taxon>
        <taxon>Ascomycota</taxon>
        <taxon>Pezizomycotina</taxon>
        <taxon>Sordariomycetes</taxon>
        <taxon>Hypocreomycetidae</taxon>
        <taxon>Hypocreales</taxon>
        <taxon>Nectriaceae</taxon>
        <taxon>Fusarium</taxon>
        <taxon>Fusarium incarnatum-equiseti species complex</taxon>
    </lineage>
</organism>
<dbReference type="PANTHER" id="PTHR47669:SF1">
    <property type="entry name" value="PHOSPHATIDYLINOSITOL TRANSFER PROTEIN SFH5"/>
    <property type="match status" value="1"/>
</dbReference>
<evidence type="ECO:0000256" key="3">
    <source>
        <dbReference type="ARBA" id="ARBA00006667"/>
    </source>
</evidence>
<evidence type="ECO:0000256" key="11">
    <source>
        <dbReference type="ARBA" id="ARBA00023055"/>
    </source>
</evidence>
<comment type="function">
    <text evidence="14">Non-classical phosphatidylinositol (PtdIns) transfer protein (PITP), which exhibits PtdIns-binding/transfer activity in the absence of detectable PtdCho-binding/transfer activity. Regulates PtdIns(4,5)P2 homeostasis at the plasma membrane. Heme-binding protein that may play a role in organic oxidant-induced stress responses.</text>
</comment>
<dbReference type="Gene3D" id="3.40.525.10">
    <property type="entry name" value="CRAL-TRIO lipid binding domain"/>
    <property type="match status" value="1"/>
</dbReference>
<dbReference type="SUPFAM" id="SSF46938">
    <property type="entry name" value="CRAL/TRIO N-terminal domain"/>
    <property type="match status" value="1"/>
</dbReference>
<keyword evidence="7" id="KW-0479">Metal-binding</keyword>
<evidence type="ECO:0000256" key="15">
    <source>
        <dbReference type="RuleBase" id="RU367059"/>
    </source>
</evidence>
<keyword evidence="12 15" id="KW-0472">Membrane</keyword>
<feature type="region of interest" description="Disordered" evidence="16">
    <location>
        <begin position="392"/>
        <end position="419"/>
    </location>
</feature>
<evidence type="ECO:0000313" key="18">
    <source>
        <dbReference type="EMBL" id="KAJ4140434.1"/>
    </source>
</evidence>
<evidence type="ECO:0000256" key="10">
    <source>
        <dbReference type="ARBA" id="ARBA00023004"/>
    </source>
</evidence>
<dbReference type="SMART" id="SM00516">
    <property type="entry name" value="SEC14"/>
    <property type="match status" value="1"/>
</dbReference>
<evidence type="ECO:0000256" key="1">
    <source>
        <dbReference type="ARBA" id="ARBA00001970"/>
    </source>
</evidence>
<evidence type="ECO:0000256" key="2">
    <source>
        <dbReference type="ARBA" id="ARBA00004406"/>
    </source>
</evidence>
<feature type="region of interest" description="Disordered" evidence="16">
    <location>
        <begin position="1"/>
        <end position="36"/>
    </location>
</feature>
<evidence type="ECO:0000256" key="9">
    <source>
        <dbReference type="ARBA" id="ARBA00022848"/>
    </source>
</evidence>
<dbReference type="InterPro" id="IPR001251">
    <property type="entry name" value="CRAL-TRIO_dom"/>
</dbReference>
<evidence type="ECO:0000259" key="17">
    <source>
        <dbReference type="PROSITE" id="PS50191"/>
    </source>
</evidence>
<keyword evidence="9 15" id="KW-0492">Microsome</keyword>
<feature type="domain" description="CRAL-TRIO" evidence="17">
    <location>
        <begin position="112"/>
        <end position="293"/>
    </location>
</feature>
<evidence type="ECO:0000256" key="8">
    <source>
        <dbReference type="ARBA" id="ARBA00022824"/>
    </source>
</evidence>
<comment type="similarity">
    <text evidence="3 15">Belongs to the SFH5 family.</text>
</comment>
<proteinExistence type="inferred from homology"/>
<dbReference type="Proteomes" id="UP001152024">
    <property type="component" value="Unassembled WGS sequence"/>
</dbReference>
<keyword evidence="8 15" id="KW-0256">Endoplasmic reticulum</keyword>
<evidence type="ECO:0000313" key="19">
    <source>
        <dbReference type="Proteomes" id="UP001152024"/>
    </source>
</evidence>
<sequence length="419" mass="45121">MATGQDKKGAAAVPAETPAAPAVTQPTTEATAKAAPETPLTKLNGRLDDICGKAQHGEMWGVQLSNIDHVPTMVVLQKFLRANNDDPVAAEKQLTQALEWRKNMDPTALVTQTFDKDKFSDLGFVTVHNDENGKETVITWNIYGAVKNNKATFGNVEEFIKWRAAIMELSVQKLKLDEVTEPIPEGGEDPYRMIQVHDYLNVSFFRMDPAVKAASKETISVFSMAYPELLAHKYFVNVPAIMGWMFGAMKLFLAPATLRKFHPMTSGTTLAIELKTIVPSLPKEYGGLGPSVKEGQTVLLADTHEAGETSTKSAAAEPAPITTEATAATENIIVAEPVVPCEPTASSSAPTTVDAIPATVPAPIEAAKEETAVKAVEQAGEKPVEEALEKLAVNPGDETEKKEDHTTATQVEDKKESTA</sequence>
<keyword evidence="6" id="KW-0349">Heme</keyword>
<name>A0ABQ8RS60_FUSEQ</name>
<dbReference type="PANTHER" id="PTHR47669">
    <property type="entry name" value="PHOSPHATIDYLINOSITOL TRANSFER PROTEIN SFH5"/>
    <property type="match status" value="1"/>
</dbReference>
<evidence type="ECO:0000256" key="4">
    <source>
        <dbReference type="ARBA" id="ARBA00022448"/>
    </source>
</evidence>